<dbReference type="KEGG" id="plia:E4191_22955"/>
<keyword evidence="1 2" id="KW-0238">DNA-binding</keyword>
<keyword evidence="2" id="KW-0227">DNA damage</keyword>
<feature type="domain" description="Ku" evidence="4">
    <location>
        <begin position="55"/>
        <end position="185"/>
    </location>
</feature>
<dbReference type="SUPFAM" id="SSF100939">
    <property type="entry name" value="SPOC domain-like"/>
    <property type="match status" value="1"/>
</dbReference>
<dbReference type="Gene3D" id="2.40.290.10">
    <property type="match status" value="1"/>
</dbReference>
<protein>
    <recommendedName>
        <fullName evidence="2">Non-homologous end joining protein Ku</fullName>
    </recommendedName>
</protein>
<comment type="function">
    <text evidence="2">With LigD forms a non-homologous end joining (NHEJ) DNA repair enzyme, which repairs dsDNA breaks with reduced fidelity. Binds linear dsDNA with 5'- and 3'- overhangs but not closed circular dsDNA nor ssDNA. Recruits and stimulates the ligase activity of LigD.</text>
</comment>
<feature type="compositionally biased region" description="Low complexity" evidence="3">
    <location>
        <begin position="265"/>
        <end position="287"/>
    </location>
</feature>
<dbReference type="PANTHER" id="PTHR41251">
    <property type="entry name" value="NON-HOMOLOGOUS END JOINING PROTEIN KU"/>
    <property type="match status" value="1"/>
</dbReference>
<dbReference type="EMBL" id="CP040765">
    <property type="protein sequence ID" value="QDA36910.1"/>
    <property type="molecule type" value="Genomic_DNA"/>
</dbReference>
<keyword evidence="5" id="KW-0614">Plasmid</keyword>
<dbReference type="Proteomes" id="UP000296374">
    <property type="component" value="Plasmid unnamed1"/>
</dbReference>
<accession>A0A4Y5STT6</accession>
<evidence type="ECO:0000259" key="4">
    <source>
        <dbReference type="SMART" id="SM00559"/>
    </source>
</evidence>
<evidence type="ECO:0000313" key="6">
    <source>
        <dbReference type="Proteomes" id="UP000296374"/>
    </source>
</evidence>
<dbReference type="NCBIfam" id="TIGR02772">
    <property type="entry name" value="Ku_bact"/>
    <property type="match status" value="1"/>
</dbReference>
<keyword evidence="2" id="KW-0234">DNA repair</keyword>
<dbReference type="InterPro" id="IPR006164">
    <property type="entry name" value="DNA_bd_Ku70/Ku80"/>
</dbReference>
<gene>
    <name evidence="2" type="primary">ku</name>
    <name evidence="5" type="ORF">E4191_22955</name>
</gene>
<keyword evidence="2" id="KW-0233">DNA recombination</keyword>
<sequence>MAPRVTWKGAVRLGELTVPVALYAAATTSERISFHIINRDTGNRVHREYIDEETEEPVDKDDQIKGYEISKDRYVILEPDEIAAAVPDSDKMLTIEAFIPCSSIETVYFDKPYFIAPADEAFADAFAVLREGMRKQKVAALARAVLFRRVRTVMLRVQGLGLVAHTLNFDYEVRSADEAFEDLPDVKVEGELLDLAKHIIGTKLGTFDPRNFDDRYDQAVAELVKAKIAGRKIKAPKPPKETKVVSLLDALRKSAEASGSDAQVTTKKGTGSRKGSSGKSASSGSGKKAAEPSRPRKKAG</sequence>
<organism evidence="5 6">
    <name type="scientific">Paracoccus liaowanqingii</name>
    <dbReference type="NCBI Taxonomy" id="2560053"/>
    <lineage>
        <taxon>Bacteria</taxon>
        <taxon>Pseudomonadati</taxon>
        <taxon>Pseudomonadota</taxon>
        <taxon>Alphaproteobacteria</taxon>
        <taxon>Rhodobacterales</taxon>
        <taxon>Paracoccaceae</taxon>
        <taxon>Paracoccus</taxon>
    </lineage>
</organism>
<evidence type="ECO:0000313" key="5">
    <source>
        <dbReference type="EMBL" id="QDA36910.1"/>
    </source>
</evidence>
<comment type="subunit">
    <text evidence="2">Homodimer. Interacts with LigD.</text>
</comment>
<evidence type="ECO:0000256" key="1">
    <source>
        <dbReference type="ARBA" id="ARBA00023125"/>
    </source>
</evidence>
<comment type="similarity">
    <text evidence="2">Belongs to the prokaryotic Ku family.</text>
</comment>
<dbReference type="InterPro" id="IPR009187">
    <property type="entry name" value="Prok_Ku"/>
</dbReference>
<dbReference type="GO" id="GO:0003690">
    <property type="term" value="F:double-stranded DNA binding"/>
    <property type="evidence" value="ECO:0007669"/>
    <property type="project" value="UniProtKB-UniRule"/>
</dbReference>
<proteinExistence type="inferred from homology"/>
<dbReference type="RefSeq" id="WP_139616590.1">
    <property type="nucleotide sequence ID" value="NZ_CP040765.1"/>
</dbReference>
<evidence type="ECO:0000256" key="2">
    <source>
        <dbReference type="HAMAP-Rule" id="MF_01875"/>
    </source>
</evidence>
<dbReference type="PANTHER" id="PTHR41251:SF1">
    <property type="entry name" value="NON-HOMOLOGOUS END JOINING PROTEIN KU"/>
    <property type="match status" value="1"/>
</dbReference>
<dbReference type="HAMAP" id="MF_01875">
    <property type="entry name" value="Prokaryotic_Ku"/>
    <property type="match status" value="1"/>
</dbReference>
<dbReference type="GO" id="GO:0006310">
    <property type="term" value="P:DNA recombination"/>
    <property type="evidence" value="ECO:0007669"/>
    <property type="project" value="UniProtKB-KW"/>
</dbReference>
<dbReference type="AlphaFoldDB" id="A0A4Y5STT6"/>
<evidence type="ECO:0000256" key="3">
    <source>
        <dbReference type="SAM" id="MobiDB-lite"/>
    </source>
</evidence>
<dbReference type="Pfam" id="PF02735">
    <property type="entry name" value="Ku"/>
    <property type="match status" value="1"/>
</dbReference>
<dbReference type="SMART" id="SM00559">
    <property type="entry name" value="Ku78"/>
    <property type="match status" value="1"/>
</dbReference>
<name>A0A4Y5STT6_9RHOB</name>
<feature type="region of interest" description="Disordered" evidence="3">
    <location>
        <begin position="254"/>
        <end position="300"/>
    </location>
</feature>
<dbReference type="CDD" id="cd00789">
    <property type="entry name" value="KU_like"/>
    <property type="match status" value="1"/>
</dbReference>
<geneLocation type="plasmid" evidence="5 6">
    <name>unnamed1</name>
</geneLocation>
<dbReference type="GO" id="GO:0006303">
    <property type="term" value="P:double-strand break repair via nonhomologous end joining"/>
    <property type="evidence" value="ECO:0007669"/>
    <property type="project" value="UniProtKB-UniRule"/>
</dbReference>
<dbReference type="PIRSF" id="PIRSF006493">
    <property type="entry name" value="Prok_Ku"/>
    <property type="match status" value="1"/>
</dbReference>
<reference evidence="6" key="1">
    <citation type="submission" date="2019-05" db="EMBL/GenBank/DDBJ databases">
        <title>Tamlana fucoidanivorans sp. nov., isolated from the surface of algae collected from Fujian province in China.</title>
        <authorList>
            <person name="Li J."/>
        </authorList>
    </citation>
    <scope>NUCLEOTIDE SEQUENCE [LARGE SCALE GENOMIC DNA]</scope>
    <source>
        <strain evidence="6">2251</strain>
        <plasmid evidence="6">unnamed1</plasmid>
    </source>
</reference>
<dbReference type="InterPro" id="IPR016194">
    <property type="entry name" value="SPOC-like_C_dom_sf"/>
</dbReference>